<dbReference type="InterPro" id="IPR004812">
    <property type="entry name" value="Efflux_drug-R_Bcr/CmlA"/>
</dbReference>
<feature type="transmembrane region" description="Helical" evidence="8">
    <location>
        <begin position="248"/>
        <end position="267"/>
    </location>
</feature>
<dbReference type="RefSeq" id="WP_165007267.1">
    <property type="nucleotide sequence ID" value="NZ_CP064954.1"/>
</dbReference>
<name>A0A7T0PBU2_9CORY</name>
<gene>
    <name evidence="11" type="ORF">G7Y31_10530</name>
</gene>
<feature type="transmembrane region" description="Helical" evidence="8">
    <location>
        <begin position="130"/>
        <end position="154"/>
    </location>
</feature>
<accession>A0A7T0PBU2</accession>
<dbReference type="PROSITE" id="PS50850">
    <property type="entry name" value="MFS"/>
    <property type="match status" value="1"/>
</dbReference>
<evidence type="ECO:0000256" key="7">
    <source>
        <dbReference type="ARBA" id="ARBA00023136"/>
    </source>
</evidence>
<evidence type="ECO:0000256" key="4">
    <source>
        <dbReference type="ARBA" id="ARBA00022475"/>
    </source>
</evidence>
<dbReference type="GO" id="GO:1990961">
    <property type="term" value="P:xenobiotic detoxification by transmembrane export across the plasma membrane"/>
    <property type="evidence" value="ECO:0007669"/>
    <property type="project" value="InterPro"/>
</dbReference>
<dbReference type="Gene3D" id="1.20.1720.10">
    <property type="entry name" value="Multidrug resistance protein D"/>
    <property type="match status" value="1"/>
</dbReference>
<comment type="subcellular location">
    <subcellularLocation>
        <location evidence="1">Cell membrane</location>
        <topology evidence="1">Multi-pass membrane protein</topology>
    </subcellularLocation>
</comment>
<dbReference type="PANTHER" id="PTHR23502">
    <property type="entry name" value="MAJOR FACILITATOR SUPERFAMILY"/>
    <property type="match status" value="1"/>
</dbReference>
<protein>
    <submittedName>
        <fullName evidence="11">Multidrug effflux MFS transporter</fullName>
    </submittedName>
</protein>
<dbReference type="KEGG" id="cliz:G7Y31_10530"/>
<dbReference type="GO" id="GO:0005886">
    <property type="term" value="C:plasma membrane"/>
    <property type="evidence" value="ECO:0007669"/>
    <property type="project" value="UniProtKB-SubCell"/>
</dbReference>
<dbReference type="SUPFAM" id="SSF103473">
    <property type="entry name" value="MFS general substrate transporter"/>
    <property type="match status" value="1"/>
</dbReference>
<evidence type="ECO:0000256" key="1">
    <source>
        <dbReference type="ARBA" id="ARBA00004651"/>
    </source>
</evidence>
<dbReference type="Proteomes" id="UP000594681">
    <property type="component" value="Chromosome"/>
</dbReference>
<feature type="transmembrane region" description="Helical" evidence="8">
    <location>
        <begin position="97"/>
        <end position="118"/>
    </location>
</feature>
<feature type="signal peptide" evidence="9">
    <location>
        <begin position="1"/>
        <end position="20"/>
    </location>
</feature>
<dbReference type="InterPro" id="IPR036259">
    <property type="entry name" value="MFS_trans_sf"/>
</dbReference>
<evidence type="ECO:0000256" key="5">
    <source>
        <dbReference type="ARBA" id="ARBA00022692"/>
    </source>
</evidence>
<feature type="transmembrane region" description="Helical" evidence="8">
    <location>
        <begin position="160"/>
        <end position="180"/>
    </location>
</feature>
<feature type="transmembrane region" description="Helical" evidence="8">
    <location>
        <begin position="279"/>
        <end position="297"/>
    </location>
</feature>
<dbReference type="PANTHER" id="PTHR23502:SF132">
    <property type="entry name" value="POLYAMINE TRANSPORTER 2-RELATED"/>
    <property type="match status" value="1"/>
</dbReference>
<keyword evidence="12" id="KW-1185">Reference proteome</keyword>
<evidence type="ECO:0000256" key="3">
    <source>
        <dbReference type="ARBA" id="ARBA00022448"/>
    </source>
</evidence>
<proteinExistence type="inferred from homology"/>
<evidence type="ECO:0000313" key="12">
    <source>
        <dbReference type="Proteomes" id="UP000594681"/>
    </source>
</evidence>
<keyword evidence="4" id="KW-1003">Cell membrane</keyword>
<dbReference type="CDD" id="cd17320">
    <property type="entry name" value="MFS_MdfA_MDR_like"/>
    <property type="match status" value="1"/>
</dbReference>
<feature type="chain" id="PRO_5038887217" evidence="9">
    <location>
        <begin position="21"/>
        <end position="393"/>
    </location>
</feature>
<evidence type="ECO:0000256" key="8">
    <source>
        <dbReference type="SAM" id="Phobius"/>
    </source>
</evidence>
<dbReference type="PROSITE" id="PS00216">
    <property type="entry name" value="SUGAR_TRANSPORT_1"/>
    <property type="match status" value="1"/>
</dbReference>
<dbReference type="InterPro" id="IPR020846">
    <property type="entry name" value="MFS_dom"/>
</dbReference>
<feature type="transmembrane region" description="Helical" evidence="8">
    <location>
        <begin position="209"/>
        <end position="228"/>
    </location>
</feature>
<keyword evidence="5 8" id="KW-0812">Transmembrane</keyword>
<evidence type="ECO:0000256" key="9">
    <source>
        <dbReference type="SAM" id="SignalP"/>
    </source>
</evidence>
<dbReference type="NCBIfam" id="TIGR00710">
    <property type="entry name" value="efflux_Bcr_CflA"/>
    <property type="match status" value="1"/>
</dbReference>
<sequence>MISAPLLFVLALLSATAPFATDMYLPVMPQIADEFGATQPQVQLTLTGFFVGMAMGQLLIGPVSDIVGRRRLLLAGAVVALGASAVAAMAPGIGTLVAARIFQGLGGGACAVLARSVVPDLLSGEAAARAFSLLMAIGALAPAVAPILGGLLAQPIGWRGIYWVLVGLHALQLVLAYWLLPETGGGVARTGSLVRTVAGNYARVLRTPVLWGFILTVAFAFAALFSYISASSFVVQSVYGFSPRVYSLLFALNALGIFATTVVNGRLVGRVGPATMLRAGTVLMVCGGAGAAVATALHAGPAVVLPLVMLATAPVGVIMGNSTALATGYMRPYAGSISAVMGCVQSLLGGAVSPLMGFGSYPPATMGLGIFCSGALAAVAAFWSVRALARATP</sequence>
<dbReference type="AlphaFoldDB" id="A0A7T0PBU2"/>
<feature type="domain" description="Major facilitator superfamily (MFS) profile" evidence="10">
    <location>
        <begin position="6"/>
        <end position="392"/>
    </location>
</feature>
<organism evidence="11 12">
    <name type="scientific">Corynebacterium lizhenjunii</name>
    <dbReference type="NCBI Taxonomy" id="2709394"/>
    <lineage>
        <taxon>Bacteria</taxon>
        <taxon>Bacillati</taxon>
        <taxon>Actinomycetota</taxon>
        <taxon>Actinomycetes</taxon>
        <taxon>Mycobacteriales</taxon>
        <taxon>Corynebacteriaceae</taxon>
        <taxon>Corynebacterium</taxon>
    </lineage>
</organism>
<dbReference type="InterPro" id="IPR005829">
    <property type="entry name" value="Sugar_transporter_CS"/>
</dbReference>
<feature type="transmembrane region" description="Helical" evidence="8">
    <location>
        <begin position="364"/>
        <end position="385"/>
    </location>
</feature>
<dbReference type="EMBL" id="CP064954">
    <property type="protein sequence ID" value="QPK78932.1"/>
    <property type="molecule type" value="Genomic_DNA"/>
</dbReference>
<dbReference type="Pfam" id="PF07690">
    <property type="entry name" value="MFS_1"/>
    <property type="match status" value="1"/>
</dbReference>
<evidence type="ECO:0000256" key="6">
    <source>
        <dbReference type="ARBA" id="ARBA00022989"/>
    </source>
</evidence>
<keyword evidence="6 8" id="KW-1133">Transmembrane helix</keyword>
<keyword evidence="9" id="KW-0732">Signal</keyword>
<dbReference type="GO" id="GO:0042910">
    <property type="term" value="F:xenobiotic transmembrane transporter activity"/>
    <property type="evidence" value="ECO:0007669"/>
    <property type="project" value="InterPro"/>
</dbReference>
<feature type="transmembrane region" description="Helical" evidence="8">
    <location>
        <begin position="42"/>
        <end position="60"/>
    </location>
</feature>
<comment type="similarity">
    <text evidence="2">Belongs to the major facilitator superfamily. Bcr/CmlA family.</text>
</comment>
<reference evidence="11 12" key="1">
    <citation type="submission" date="2020-11" db="EMBL/GenBank/DDBJ databases">
        <title>Corynebacterium sp. ZJ-599.</title>
        <authorList>
            <person name="Zhou J."/>
        </authorList>
    </citation>
    <scope>NUCLEOTIDE SEQUENCE [LARGE SCALE GENOMIC DNA]</scope>
    <source>
        <strain evidence="11 12">ZJ-599</strain>
    </source>
</reference>
<feature type="transmembrane region" description="Helical" evidence="8">
    <location>
        <begin position="72"/>
        <end position="91"/>
    </location>
</feature>
<keyword evidence="7 8" id="KW-0472">Membrane</keyword>
<dbReference type="InterPro" id="IPR011701">
    <property type="entry name" value="MFS"/>
</dbReference>
<feature type="transmembrane region" description="Helical" evidence="8">
    <location>
        <begin position="303"/>
        <end position="321"/>
    </location>
</feature>
<feature type="transmembrane region" description="Helical" evidence="8">
    <location>
        <begin position="333"/>
        <end position="352"/>
    </location>
</feature>
<evidence type="ECO:0000259" key="10">
    <source>
        <dbReference type="PROSITE" id="PS50850"/>
    </source>
</evidence>
<evidence type="ECO:0000313" key="11">
    <source>
        <dbReference type="EMBL" id="QPK78932.1"/>
    </source>
</evidence>
<evidence type="ECO:0000256" key="2">
    <source>
        <dbReference type="ARBA" id="ARBA00006236"/>
    </source>
</evidence>
<keyword evidence="3" id="KW-0813">Transport</keyword>